<name>A0A2R6BD95_9ARCH</name>
<dbReference type="EMBL" id="NEXH01000001">
    <property type="protein sequence ID" value="PSN96611.1"/>
    <property type="molecule type" value="Genomic_DNA"/>
</dbReference>
<protein>
    <submittedName>
        <fullName evidence="2">Uncharacterized protein</fullName>
    </submittedName>
</protein>
<feature type="region of interest" description="Disordered" evidence="1">
    <location>
        <begin position="157"/>
        <end position="199"/>
    </location>
</feature>
<evidence type="ECO:0000313" key="3">
    <source>
        <dbReference type="Proteomes" id="UP000241284"/>
    </source>
</evidence>
<dbReference type="AlphaFoldDB" id="A0A2R6BD95"/>
<evidence type="ECO:0000256" key="1">
    <source>
        <dbReference type="SAM" id="MobiDB-lite"/>
    </source>
</evidence>
<feature type="compositionally biased region" description="Basic and acidic residues" evidence="1">
    <location>
        <begin position="186"/>
        <end position="199"/>
    </location>
</feature>
<evidence type="ECO:0000313" key="2">
    <source>
        <dbReference type="EMBL" id="PSN96611.1"/>
    </source>
</evidence>
<accession>A0A2R6BD95</accession>
<organism evidence="2 3">
    <name type="scientific">Candidatus Marsarchaeota G2 archaeon ECH_B_2</name>
    <dbReference type="NCBI Taxonomy" id="1978160"/>
    <lineage>
        <taxon>Archaea</taxon>
        <taxon>Candidatus Marsarchaeota</taxon>
        <taxon>Candidatus Marsarchaeota group 2</taxon>
    </lineage>
</organism>
<gene>
    <name evidence="2" type="ORF">B9Q06_00175</name>
</gene>
<proteinExistence type="predicted"/>
<comment type="caution">
    <text evidence="2">The sequence shown here is derived from an EMBL/GenBank/DDBJ whole genome shotgun (WGS) entry which is preliminary data.</text>
</comment>
<dbReference type="Proteomes" id="UP000241284">
    <property type="component" value="Unassembled WGS sequence"/>
</dbReference>
<sequence length="199" mass="23179">MGRLRRACGFKAKHRIHRGQTISDHMVPEGLLCSQKNQTKTPVWLRSTRKTQQPKMYTLSIALKTPNLMVTPKDVIWSEMSEAETTSYRIIKLGDKEIEINQELYRIVQDYIKNSYTLDTLAEKLGLDGWSEAYQFIASLPQWVVWFTESQLEEYLSQPHQERQQQAGTSKRTTRRRKEQSEATQAEDKSVAADKEEKQ</sequence>
<reference evidence="2 3" key="1">
    <citation type="submission" date="2017-04" db="EMBL/GenBank/DDBJ databases">
        <title>Novel microbial lineages endemic to geothermal iron-oxide mats fill important gaps in the evolutionary history of Archaea.</title>
        <authorList>
            <person name="Jay Z.J."/>
            <person name="Beam J.P."/>
            <person name="Dlakic M."/>
            <person name="Rusch D.B."/>
            <person name="Kozubal M.A."/>
            <person name="Inskeep W.P."/>
        </authorList>
    </citation>
    <scope>NUCLEOTIDE SEQUENCE [LARGE SCALE GENOMIC DNA]</scope>
    <source>
        <strain evidence="2">ECH_B_2</strain>
    </source>
</reference>